<dbReference type="PANTHER" id="PTHR42695:SF5">
    <property type="entry name" value="GLUTAMINE AMIDOTRANSFERASE YLR126C-RELATED"/>
    <property type="match status" value="1"/>
</dbReference>
<evidence type="ECO:0000313" key="3">
    <source>
        <dbReference type="Proteomes" id="UP000094285"/>
    </source>
</evidence>
<dbReference type="PROSITE" id="PS51273">
    <property type="entry name" value="GATASE_TYPE_1"/>
    <property type="match status" value="1"/>
</dbReference>
<keyword evidence="2" id="KW-0315">Glutamine amidotransferase</keyword>
<dbReference type="PANTHER" id="PTHR42695">
    <property type="entry name" value="GLUTAMINE AMIDOTRANSFERASE YLR126C-RELATED"/>
    <property type="match status" value="1"/>
</dbReference>
<dbReference type="InterPro" id="IPR029062">
    <property type="entry name" value="Class_I_gatase-like"/>
</dbReference>
<dbReference type="AlphaFoldDB" id="A0A1E4SK01"/>
<keyword evidence="2" id="KW-0808">Transferase</keyword>
<evidence type="ECO:0000259" key="1">
    <source>
        <dbReference type="Pfam" id="PF00117"/>
    </source>
</evidence>
<reference evidence="3" key="1">
    <citation type="submission" date="2016-05" db="EMBL/GenBank/DDBJ databases">
        <title>Comparative genomics of biotechnologically important yeasts.</title>
        <authorList>
            <consortium name="DOE Joint Genome Institute"/>
            <person name="Riley R."/>
            <person name="Haridas S."/>
            <person name="Wolfe K.H."/>
            <person name="Lopes M.R."/>
            <person name="Hittinger C.T."/>
            <person name="Goker M."/>
            <person name="Salamov A."/>
            <person name="Wisecaver J."/>
            <person name="Long T.M."/>
            <person name="Aerts A.L."/>
            <person name="Barry K."/>
            <person name="Choi C."/>
            <person name="Clum A."/>
            <person name="Coughlan A.Y."/>
            <person name="Deshpande S."/>
            <person name="Douglass A.P."/>
            <person name="Hanson S.J."/>
            <person name="Klenk H.-P."/>
            <person name="Labutti K."/>
            <person name="Lapidus A."/>
            <person name="Lindquist E."/>
            <person name="Lipzen A."/>
            <person name="Meier-Kolthoff J.P."/>
            <person name="Ohm R.A."/>
            <person name="Otillar R.P."/>
            <person name="Pangilinan J."/>
            <person name="Peng Y."/>
            <person name="Rokas A."/>
            <person name="Rosa C.A."/>
            <person name="Scheuner C."/>
            <person name="Sibirny A.A."/>
            <person name="Slot J.C."/>
            <person name="Stielow J.B."/>
            <person name="Sun H."/>
            <person name="Kurtzman C.P."/>
            <person name="Blackwell M."/>
            <person name="Grigoriev I.V."/>
            <person name="Jeffries T.W."/>
        </authorList>
    </citation>
    <scope>NUCLEOTIDE SEQUENCE [LARGE SCALE GENOMIC DNA]</scope>
    <source>
        <strain evidence="3">NRRL Y-17324</strain>
    </source>
</reference>
<evidence type="ECO:0000313" key="2">
    <source>
        <dbReference type="EMBL" id="ODV79831.1"/>
    </source>
</evidence>
<organism evidence="2 3">
    <name type="scientific">Suhomyces tanzawaensis NRRL Y-17324</name>
    <dbReference type="NCBI Taxonomy" id="984487"/>
    <lineage>
        <taxon>Eukaryota</taxon>
        <taxon>Fungi</taxon>
        <taxon>Dikarya</taxon>
        <taxon>Ascomycota</taxon>
        <taxon>Saccharomycotina</taxon>
        <taxon>Pichiomycetes</taxon>
        <taxon>Debaryomycetaceae</taxon>
        <taxon>Suhomyces</taxon>
    </lineage>
</organism>
<proteinExistence type="predicted"/>
<name>A0A1E4SK01_9ASCO</name>
<sequence length="269" mass="28614">MTVDSHVAILVCDGAIDGITQRYGDFGDNTAALLAQQGVRTHKYYVYGTSTSQLTETYHHLQQGLDNGTVSGMVLTGSRSDAFATGVVWIDMLNTFLHTVLGDQNPCPVPIAGICFGHQIMAKNLGCTVGRNPLGGWECGTTPIAISSSALALPMFEPLAGASTLNLSEFHQDVVLDLPQSSSSSFVSVGSTAKCAIQGMVSVSGPLRVLTFQGHPEFHRDLIIDMVQHGYDGKILTQKEYDAFSQASRDLENQGAVAGAVLANFFNGK</sequence>
<dbReference type="RefSeq" id="XP_020064953.1">
    <property type="nucleotide sequence ID" value="XM_020209857.1"/>
</dbReference>
<dbReference type="GO" id="GO:0016740">
    <property type="term" value="F:transferase activity"/>
    <property type="evidence" value="ECO:0007669"/>
    <property type="project" value="UniProtKB-KW"/>
</dbReference>
<dbReference type="InterPro" id="IPR017926">
    <property type="entry name" value="GATASE"/>
</dbReference>
<protein>
    <submittedName>
        <fullName evidence="2">Class I glutamine amidotransferase-like protein</fullName>
    </submittedName>
</protein>
<dbReference type="GO" id="GO:0005829">
    <property type="term" value="C:cytosol"/>
    <property type="evidence" value="ECO:0007669"/>
    <property type="project" value="TreeGrafter"/>
</dbReference>
<dbReference type="STRING" id="984487.A0A1E4SK01"/>
<dbReference type="GO" id="GO:0034399">
    <property type="term" value="C:nuclear periphery"/>
    <property type="evidence" value="ECO:0007669"/>
    <property type="project" value="EnsemblFungi"/>
</dbReference>
<dbReference type="Proteomes" id="UP000094285">
    <property type="component" value="Unassembled WGS sequence"/>
</dbReference>
<dbReference type="EMBL" id="KV453911">
    <property type="protein sequence ID" value="ODV79831.1"/>
    <property type="molecule type" value="Genomic_DNA"/>
</dbReference>
<keyword evidence="3" id="KW-1185">Reference proteome</keyword>
<dbReference type="SUPFAM" id="SSF52317">
    <property type="entry name" value="Class I glutamine amidotransferase-like"/>
    <property type="match status" value="1"/>
</dbReference>
<feature type="domain" description="Glutamine amidotransferase" evidence="1">
    <location>
        <begin position="108"/>
        <end position="219"/>
    </location>
</feature>
<dbReference type="GeneID" id="30983993"/>
<dbReference type="OrthoDB" id="92161at2759"/>
<dbReference type="InterPro" id="IPR044992">
    <property type="entry name" value="ChyE-like"/>
</dbReference>
<accession>A0A1E4SK01</accession>
<dbReference type="Pfam" id="PF00117">
    <property type="entry name" value="GATase"/>
    <property type="match status" value="1"/>
</dbReference>
<gene>
    <name evidence="2" type="ORF">CANTADRAFT_50702</name>
</gene>
<dbReference type="Gene3D" id="3.40.50.880">
    <property type="match status" value="1"/>
</dbReference>